<dbReference type="EMBL" id="CAEZWU010000058">
    <property type="protein sequence ID" value="CAB4665312.1"/>
    <property type="molecule type" value="Genomic_DNA"/>
</dbReference>
<evidence type="ECO:0000313" key="2">
    <source>
        <dbReference type="EMBL" id="CAB4665312.1"/>
    </source>
</evidence>
<feature type="transmembrane region" description="Helical" evidence="1">
    <location>
        <begin position="7"/>
        <end position="24"/>
    </location>
</feature>
<organism evidence="2">
    <name type="scientific">freshwater metagenome</name>
    <dbReference type="NCBI Taxonomy" id="449393"/>
    <lineage>
        <taxon>unclassified sequences</taxon>
        <taxon>metagenomes</taxon>
        <taxon>ecological metagenomes</taxon>
    </lineage>
</organism>
<reference evidence="2" key="1">
    <citation type="submission" date="2020-05" db="EMBL/GenBank/DDBJ databases">
        <authorList>
            <person name="Chiriac C."/>
            <person name="Salcher M."/>
            <person name="Ghai R."/>
            <person name="Kavagutti S V."/>
        </authorList>
    </citation>
    <scope>NUCLEOTIDE SEQUENCE</scope>
</reference>
<dbReference type="NCBIfam" id="TIGR04372">
    <property type="entry name" value="glycosyl_04372"/>
    <property type="match status" value="1"/>
</dbReference>
<name>A0A6J6LUG4_9ZZZZ</name>
<evidence type="ECO:0000256" key="1">
    <source>
        <dbReference type="SAM" id="Phobius"/>
    </source>
</evidence>
<keyword evidence="1" id="KW-0812">Transmembrane</keyword>
<dbReference type="AlphaFoldDB" id="A0A6J6LUG4"/>
<keyword evidence="1" id="KW-0472">Membrane</keyword>
<gene>
    <name evidence="2" type="ORF">UFOPK2292_00523</name>
</gene>
<keyword evidence="1" id="KW-1133">Transmembrane helix</keyword>
<proteinExistence type="predicted"/>
<sequence length="399" mass="45685">MKYLFKLLRIISGLVIAIAIRIVLPIRNYKFGRLPSHEIGHYASNVEIHLCEKDAKIHGDSKKTADIWYRNPDHAVANNQLDTMWSRVIKISNSPVTRYADAISRRLPGGSRFSISHHDRDAYGLYGKFQPHIKFSNSETKQGEDFLNSVRHTPSQKFVCLAVRDSSYKRDQFENRDIRHDDYRNNDISNFYNVAEQLALDGFLVFRMGAKVERPFGVDASGVFDYASNGMRTDFLDVYLSANCEIFISTVLGIDSIPEIFRVPRVLTNYIPIANFGKYGPQDLIIPKQYWIENENRYMPFSEIVASKNALGSCTSSYEYQRAGLKLVENTPDEITLATQELLARKNGTWQVTVEAKTLQDKFWSLYDQLSPPGIKSRVDDHKPIIGTEFLRANPHWTA</sequence>
<protein>
    <submittedName>
        <fullName evidence="2">Unannotated protein</fullName>
    </submittedName>
</protein>
<accession>A0A6J6LUG4</accession>
<dbReference type="InterPro" id="IPR030808">
    <property type="entry name" value="Glycosyl_04372"/>
</dbReference>